<evidence type="ECO:0000256" key="1">
    <source>
        <dbReference type="ARBA" id="ARBA00004141"/>
    </source>
</evidence>
<protein>
    <recommendedName>
        <fullName evidence="7">Rhodopsin domain-containing protein</fullName>
    </recommendedName>
</protein>
<evidence type="ECO:0000313" key="8">
    <source>
        <dbReference type="EMBL" id="KAJ8059986.1"/>
    </source>
</evidence>
<reference evidence="8" key="1">
    <citation type="submission" date="2022-11" db="EMBL/GenBank/DDBJ databases">
        <title>Genome Resource of Sclerotinia nivalis Strain SnTB1, a Plant Pathogen Isolated from American Ginseng.</title>
        <authorList>
            <person name="Fan S."/>
        </authorList>
    </citation>
    <scope>NUCLEOTIDE SEQUENCE</scope>
    <source>
        <strain evidence="8">SnTB1</strain>
    </source>
</reference>
<feature type="transmembrane region" description="Helical" evidence="6">
    <location>
        <begin position="223"/>
        <end position="243"/>
    </location>
</feature>
<dbReference type="AlphaFoldDB" id="A0A9X0DDX9"/>
<comment type="subcellular location">
    <subcellularLocation>
        <location evidence="1">Membrane</location>
        <topology evidence="1">Multi-pass membrane protein</topology>
    </subcellularLocation>
</comment>
<dbReference type="InterPro" id="IPR052337">
    <property type="entry name" value="SAT4-like"/>
</dbReference>
<dbReference type="Pfam" id="PF20684">
    <property type="entry name" value="Fung_rhodopsin"/>
    <property type="match status" value="1"/>
</dbReference>
<feature type="transmembrane region" description="Helical" evidence="6">
    <location>
        <begin position="20"/>
        <end position="42"/>
    </location>
</feature>
<comment type="caution">
    <text evidence="8">The sequence shown here is derived from an EMBL/GenBank/DDBJ whole genome shotgun (WGS) entry which is preliminary data.</text>
</comment>
<gene>
    <name evidence="8" type="ORF">OCU04_011598</name>
</gene>
<proteinExistence type="inferred from homology"/>
<evidence type="ECO:0000256" key="5">
    <source>
        <dbReference type="ARBA" id="ARBA00038359"/>
    </source>
</evidence>
<keyword evidence="3 6" id="KW-1133">Transmembrane helix</keyword>
<organism evidence="8 9">
    <name type="scientific">Sclerotinia nivalis</name>
    <dbReference type="NCBI Taxonomy" id="352851"/>
    <lineage>
        <taxon>Eukaryota</taxon>
        <taxon>Fungi</taxon>
        <taxon>Dikarya</taxon>
        <taxon>Ascomycota</taxon>
        <taxon>Pezizomycotina</taxon>
        <taxon>Leotiomycetes</taxon>
        <taxon>Helotiales</taxon>
        <taxon>Sclerotiniaceae</taxon>
        <taxon>Sclerotinia</taxon>
    </lineage>
</organism>
<dbReference type="EMBL" id="JAPEIS010000014">
    <property type="protein sequence ID" value="KAJ8059986.1"/>
    <property type="molecule type" value="Genomic_DNA"/>
</dbReference>
<feature type="domain" description="Rhodopsin" evidence="7">
    <location>
        <begin position="39"/>
        <end position="278"/>
    </location>
</feature>
<evidence type="ECO:0000259" key="7">
    <source>
        <dbReference type="Pfam" id="PF20684"/>
    </source>
</evidence>
<dbReference type="PANTHER" id="PTHR33048:SF47">
    <property type="entry name" value="INTEGRAL MEMBRANE PROTEIN-RELATED"/>
    <property type="match status" value="1"/>
</dbReference>
<feature type="transmembrane region" description="Helical" evidence="6">
    <location>
        <begin position="95"/>
        <end position="119"/>
    </location>
</feature>
<evidence type="ECO:0000256" key="2">
    <source>
        <dbReference type="ARBA" id="ARBA00022692"/>
    </source>
</evidence>
<sequence>MASQPQAFHSMAPPLVPKPAFLGVIWAGTAVGTMALAFRYYVRTKNFHHLLIDDFFAGFAWILLVSTAILWTVIINDFYEIKYVLSGMKMPDANLFYSLGRYLHGSLAVLFIFYVELWCIKINFLIFFRKLGDQVRHYQIYWWIVTLFTVAAGAVCIGTIQYDCLGSVEKAIAECAQPSAVRFEDVTLKVNCALDVLTDALILSMPISILWKVRITFRRKAQLLGIFSLVLITMAISIVRVAVISNRGNPQNHNQVEITWLYLWHFIESSVGKSCQATSAQRLSACK</sequence>
<dbReference type="Proteomes" id="UP001152300">
    <property type="component" value="Unassembled WGS sequence"/>
</dbReference>
<dbReference type="OrthoDB" id="444631at2759"/>
<name>A0A9X0DDX9_9HELO</name>
<dbReference type="InterPro" id="IPR049326">
    <property type="entry name" value="Rhodopsin_dom_fungi"/>
</dbReference>
<keyword evidence="2 6" id="KW-0812">Transmembrane</keyword>
<feature type="transmembrane region" description="Helical" evidence="6">
    <location>
        <begin position="140"/>
        <end position="160"/>
    </location>
</feature>
<evidence type="ECO:0000256" key="4">
    <source>
        <dbReference type="ARBA" id="ARBA00023136"/>
    </source>
</evidence>
<keyword evidence="9" id="KW-1185">Reference proteome</keyword>
<keyword evidence="4 6" id="KW-0472">Membrane</keyword>
<dbReference type="PANTHER" id="PTHR33048">
    <property type="entry name" value="PTH11-LIKE INTEGRAL MEMBRANE PROTEIN (AFU_ORTHOLOGUE AFUA_5G11245)"/>
    <property type="match status" value="1"/>
</dbReference>
<dbReference type="GO" id="GO:0016020">
    <property type="term" value="C:membrane"/>
    <property type="evidence" value="ECO:0007669"/>
    <property type="project" value="UniProtKB-SubCell"/>
</dbReference>
<accession>A0A9X0DDX9</accession>
<comment type="similarity">
    <text evidence="5">Belongs to the SAT4 family.</text>
</comment>
<feature type="transmembrane region" description="Helical" evidence="6">
    <location>
        <begin position="54"/>
        <end position="75"/>
    </location>
</feature>
<evidence type="ECO:0000313" key="9">
    <source>
        <dbReference type="Proteomes" id="UP001152300"/>
    </source>
</evidence>
<evidence type="ECO:0000256" key="3">
    <source>
        <dbReference type="ARBA" id="ARBA00022989"/>
    </source>
</evidence>
<evidence type="ECO:0000256" key="6">
    <source>
        <dbReference type="SAM" id="Phobius"/>
    </source>
</evidence>